<feature type="compositionally biased region" description="Polar residues" evidence="1">
    <location>
        <begin position="176"/>
        <end position="188"/>
    </location>
</feature>
<dbReference type="Proteomes" id="UP000325672">
    <property type="component" value="Unassembled WGS sequence"/>
</dbReference>
<evidence type="ECO:0000256" key="1">
    <source>
        <dbReference type="SAM" id="MobiDB-lite"/>
    </source>
</evidence>
<organism evidence="2 3">
    <name type="scientific">Aspergillus pseudotamarii</name>
    <dbReference type="NCBI Taxonomy" id="132259"/>
    <lineage>
        <taxon>Eukaryota</taxon>
        <taxon>Fungi</taxon>
        <taxon>Dikarya</taxon>
        <taxon>Ascomycota</taxon>
        <taxon>Pezizomycotina</taxon>
        <taxon>Eurotiomycetes</taxon>
        <taxon>Eurotiomycetidae</taxon>
        <taxon>Eurotiales</taxon>
        <taxon>Aspergillaceae</taxon>
        <taxon>Aspergillus</taxon>
        <taxon>Aspergillus subgen. Circumdati</taxon>
    </lineage>
</organism>
<name>A0A5N6SD67_ASPPS</name>
<evidence type="ECO:0000313" key="3">
    <source>
        <dbReference type="Proteomes" id="UP000325672"/>
    </source>
</evidence>
<keyword evidence="3" id="KW-1185">Reference proteome</keyword>
<protein>
    <submittedName>
        <fullName evidence="2">Uncharacterized protein</fullName>
    </submittedName>
</protein>
<proteinExistence type="predicted"/>
<dbReference type="AlphaFoldDB" id="A0A5N6SD67"/>
<dbReference type="RefSeq" id="XP_031907117.1">
    <property type="nucleotide sequence ID" value="XM_032061172.1"/>
</dbReference>
<dbReference type="GeneID" id="43645382"/>
<gene>
    <name evidence="2" type="ORF">BDV38DRAFT_289077</name>
</gene>
<feature type="compositionally biased region" description="Basic and acidic residues" evidence="1">
    <location>
        <begin position="204"/>
        <end position="213"/>
    </location>
</feature>
<feature type="region of interest" description="Disordered" evidence="1">
    <location>
        <begin position="176"/>
        <end position="246"/>
    </location>
</feature>
<evidence type="ECO:0000313" key="2">
    <source>
        <dbReference type="EMBL" id="KAE8131054.1"/>
    </source>
</evidence>
<reference evidence="2 3" key="1">
    <citation type="submission" date="2019-04" db="EMBL/GenBank/DDBJ databases">
        <title>Friends and foes A comparative genomics study of 23 Aspergillus species from section Flavi.</title>
        <authorList>
            <consortium name="DOE Joint Genome Institute"/>
            <person name="Kjaerbolling I."/>
            <person name="Vesth T."/>
            <person name="Frisvad J.C."/>
            <person name="Nybo J.L."/>
            <person name="Theobald S."/>
            <person name="Kildgaard S."/>
            <person name="Isbrandt T."/>
            <person name="Kuo A."/>
            <person name="Sato A."/>
            <person name="Lyhne E.K."/>
            <person name="Kogle M.E."/>
            <person name="Wiebenga A."/>
            <person name="Kun R.S."/>
            <person name="Lubbers R.J."/>
            <person name="Makela M.R."/>
            <person name="Barry K."/>
            <person name="Chovatia M."/>
            <person name="Clum A."/>
            <person name="Daum C."/>
            <person name="Haridas S."/>
            <person name="He G."/>
            <person name="LaButti K."/>
            <person name="Lipzen A."/>
            <person name="Mondo S."/>
            <person name="Riley R."/>
            <person name="Salamov A."/>
            <person name="Simmons B.A."/>
            <person name="Magnuson J.K."/>
            <person name="Henrissat B."/>
            <person name="Mortensen U.H."/>
            <person name="Larsen T.O."/>
            <person name="Devries R.P."/>
            <person name="Grigoriev I.V."/>
            <person name="Machida M."/>
            <person name="Baker S.E."/>
            <person name="Andersen M.R."/>
        </authorList>
    </citation>
    <scope>NUCLEOTIDE SEQUENCE [LARGE SCALE GENOMIC DNA]</scope>
    <source>
        <strain evidence="2 3">CBS 117625</strain>
    </source>
</reference>
<accession>A0A5N6SD67</accession>
<dbReference type="EMBL" id="ML743679">
    <property type="protein sequence ID" value="KAE8131054.1"/>
    <property type="molecule type" value="Genomic_DNA"/>
</dbReference>
<sequence>MSNVTDRKVAELSDILLRPHLKILVTSTQLSSVVNTGLNSRCLADAHAPMIDQSRDSRHSNSERNFVDHMAFSAKRISSTGILQGTSSMVQPLGHIRGERVQTLRQISHSPGDVHDSSELPCIFVPLSHDGLGCLMLGVVRLERYIPSFVLRRVATVVVWICDGRRIRIPTWPSSTMSRLPSGNTSQLGEGRQTPKIQRSRRFPGREIRRETRMGQPVESLRLPPTLSGLIGTGKGYSSEPVSQED</sequence>